<comment type="caution">
    <text evidence="1">The sequence shown here is derived from an EMBL/GenBank/DDBJ whole genome shotgun (WGS) entry which is preliminary data.</text>
</comment>
<dbReference type="Gene3D" id="1.10.8.290">
    <property type="entry name" value="uncharacterized protein sp1917 domain"/>
    <property type="match status" value="1"/>
</dbReference>
<accession>A0A4Q0XFJ9</accession>
<dbReference type="InterPro" id="IPR014580">
    <property type="entry name" value="UCP033199"/>
</dbReference>
<protein>
    <submittedName>
        <fullName evidence="1">DUF2200 family protein</fullName>
    </submittedName>
</protein>
<keyword evidence="2" id="KW-1185">Reference proteome</keyword>
<reference evidence="1 2" key="1">
    <citation type="submission" date="2019-01" db="EMBL/GenBank/DDBJ databases">
        <title>Genome sequence of the Antarctic species Gelidibacter gilvus ACAM 158(T).</title>
        <authorList>
            <person name="Bowman J.P."/>
        </authorList>
    </citation>
    <scope>NUCLEOTIDE SEQUENCE [LARGE SCALE GENOMIC DNA]</scope>
    <source>
        <strain evidence="1 2">IC158</strain>
    </source>
</reference>
<gene>
    <name evidence="1" type="ORF">ESZ48_14375</name>
</gene>
<dbReference type="InterPro" id="IPR023204">
    <property type="entry name" value="SP1917_dom_sf"/>
</dbReference>
<dbReference type="OrthoDB" id="3192540at2"/>
<organism evidence="1 2">
    <name type="scientific">Gelidibacter gilvus</name>
    <dbReference type="NCBI Taxonomy" id="59602"/>
    <lineage>
        <taxon>Bacteria</taxon>
        <taxon>Pseudomonadati</taxon>
        <taxon>Bacteroidota</taxon>
        <taxon>Flavobacteriia</taxon>
        <taxon>Flavobacteriales</taxon>
        <taxon>Flavobacteriaceae</taxon>
        <taxon>Gelidibacter</taxon>
    </lineage>
</organism>
<evidence type="ECO:0000313" key="2">
    <source>
        <dbReference type="Proteomes" id="UP000289792"/>
    </source>
</evidence>
<evidence type="ECO:0000313" key="1">
    <source>
        <dbReference type="EMBL" id="RXJ45854.1"/>
    </source>
</evidence>
<sequence>MFQKAKIHPNGYLIKGVVCGYRSEEIYDERELYKQCRHMKELIDKLSRSRKMEKMLRN</sequence>
<dbReference type="Proteomes" id="UP000289792">
    <property type="component" value="Unassembled WGS sequence"/>
</dbReference>
<dbReference type="AlphaFoldDB" id="A0A4Q0XFJ9"/>
<dbReference type="EMBL" id="SDDZ01000010">
    <property type="protein sequence ID" value="RXJ45854.1"/>
    <property type="molecule type" value="Genomic_DNA"/>
</dbReference>
<dbReference type="RefSeq" id="WP_129018286.1">
    <property type="nucleotide sequence ID" value="NZ_SDDZ01000010.1"/>
</dbReference>
<name>A0A4Q0XFJ9_9FLAO</name>
<dbReference type="Pfam" id="PF09966">
    <property type="entry name" value="DUF2200"/>
    <property type="match status" value="1"/>
</dbReference>
<proteinExistence type="predicted"/>